<dbReference type="InterPro" id="IPR036388">
    <property type="entry name" value="WH-like_DNA-bd_sf"/>
</dbReference>
<dbReference type="AlphaFoldDB" id="A0A0Q3VH28"/>
<dbReference type="STRING" id="1637975.AN957_12200"/>
<dbReference type="EMBL" id="LJIX01000006">
    <property type="protein sequence ID" value="KQL19259.1"/>
    <property type="molecule type" value="Genomic_DNA"/>
</dbReference>
<evidence type="ECO:0000313" key="1">
    <source>
        <dbReference type="EMBL" id="KQL19259.1"/>
    </source>
</evidence>
<organism evidence="1 2">
    <name type="scientific">Cytobacillus solani</name>
    <dbReference type="NCBI Taxonomy" id="1637975"/>
    <lineage>
        <taxon>Bacteria</taxon>
        <taxon>Bacillati</taxon>
        <taxon>Bacillota</taxon>
        <taxon>Bacilli</taxon>
        <taxon>Bacillales</taxon>
        <taxon>Bacillaceae</taxon>
        <taxon>Cytobacillus</taxon>
    </lineage>
</organism>
<dbReference type="SUPFAM" id="SSF46785">
    <property type="entry name" value="Winged helix' DNA-binding domain"/>
    <property type="match status" value="1"/>
</dbReference>
<dbReference type="Proteomes" id="UP000050996">
    <property type="component" value="Unassembled WGS sequence"/>
</dbReference>
<evidence type="ECO:0000313" key="2">
    <source>
        <dbReference type="Proteomes" id="UP000050996"/>
    </source>
</evidence>
<sequence>MFKVTYQKCNGNGYISNYVNFQEGRCFSCDSRGYFIFDVYQYDKYLTKHPNASRQEISIESLMNEDDYISLDEKINKIIGTFTKEDINNKKKVKIELDYYELIKVQSAFKNTALTHLLEGRSRINNNFYKESAKLDKTKQTIRNYLIEKGKGKSVNQINAHTKISKEHIIKAVLEMKTEGMVVTTPSPSGKKINDVSLTEKGLRGY</sequence>
<proteinExistence type="predicted"/>
<protein>
    <submittedName>
        <fullName evidence="1">Uncharacterized protein</fullName>
    </submittedName>
</protein>
<dbReference type="Gene3D" id="1.10.10.10">
    <property type="entry name" value="Winged helix-like DNA-binding domain superfamily/Winged helix DNA-binding domain"/>
    <property type="match status" value="1"/>
</dbReference>
<gene>
    <name evidence="1" type="ORF">AN957_12200</name>
</gene>
<dbReference type="RefSeq" id="WP_056684358.1">
    <property type="nucleotide sequence ID" value="NZ_LJIX01000006.1"/>
</dbReference>
<keyword evidence="2" id="KW-1185">Reference proteome</keyword>
<reference evidence="1 2" key="1">
    <citation type="submission" date="2015-09" db="EMBL/GenBank/DDBJ databases">
        <title>Genome sequencing project for genomic taxonomy and phylogenomics of Bacillus-like bacteria.</title>
        <authorList>
            <person name="Liu B."/>
            <person name="Wang J."/>
            <person name="Zhu Y."/>
            <person name="Liu G."/>
            <person name="Chen Q."/>
            <person name="Chen Z."/>
            <person name="Lan J."/>
            <person name="Che J."/>
            <person name="Ge C."/>
            <person name="Shi H."/>
            <person name="Pan Z."/>
            <person name="Liu X."/>
        </authorList>
    </citation>
    <scope>NUCLEOTIDE SEQUENCE [LARGE SCALE GENOMIC DNA]</scope>
    <source>
        <strain evidence="1 2">FJAT-18043</strain>
    </source>
</reference>
<accession>A0A0Q3VH28</accession>
<dbReference type="InterPro" id="IPR036390">
    <property type="entry name" value="WH_DNA-bd_sf"/>
</dbReference>
<dbReference type="PATRIC" id="fig|1637975.4.peg.2257"/>
<comment type="caution">
    <text evidence="1">The sequence shown here is derived from an EMBL/GenBank/DDBJ whole genome shotgun (WGS) entry which is preliminary data.</text>
</comment>
<name>A0A0Q3VH28_9BACI</name>